<dbReference type="Proteomes" id="UP000224080">
    <property type="component" value="Unassembled WGS sequence"/>
</dbReference>
<feature type="region of interest" description="Disordered" evidence="1">
    <location>
        <begin position="373"/>
        <end position="449"/>
    </location>
</feature>
<dbReference type="PANTHER" id="PTHR47349">
    <property type="entry name" value="CHROMOSOME 8, WHOLE GENOME SHOTGUN SEQUENCE"/>
    <property type="match status" value="1"/>
</dbReference>
<organism evidence="3 4">
    <name type="scientific">Blastomyces parvus</name>
    <dbReference type="NCBI Taxonomy" id="2060905"/>
    <lineage>
        <taxon>Eukaryota</taxon>
        <taxon>Fungi</taxon>
        <taxon>Dikarya</taxon>
        <taxon>Ascomycota</taxon>
        <taxon>Pezizomycotina</taxon>
        <taxon>Eurotiomycetes</taxon>
        <taxon>Eurotiomycetidae</taxon>
        <taxon>Onygenales</taxon>
        <taxon>Ajellomycetaceae</taxon>
        <taxon>Blastomyces</taxon>
    </lineage>
</organism>
<feature type="region of interest" description="Disordered" evidence="1">
    <location>
        <begin position="182"/>
        <end position="359"/>
    </location>
</feature>
<feature type="compositionally biased region" description="Polar residues" evidence="1">
    <location>
        <begin position="91"/>
        <end position="105"/>
    </location>
</feature>
<feature type="region of interest" description="Disordered" evidence="1">
    <location>
        <begin position="1"/>
        <end position="123"/>
    </location>
</feature>
<dbReference type="Pfam" id="PF26147">
    <property type="entry name" value="AB_HYDROLASE_YMC0-YMC35"/>
    <property type="match status" value="1"/>
</dbReference>
<feature type="compositionally biased region" description="Polar residues" evidence="1">
    <location>
        <begin position="386"/>
        <end position="403"/>
    </location>
</feature>
<evidence type="ECO:0000259" key="2">
    <source>
        <dbReference type="Pfam" id="PF26147"/>
    </source>
</evidence>
<evidence type="ECO:0000256" key="1">
    <source>
        <dbReference type="SAM" id="MobiDB-lite"/>
    </source>
</evidence>
<accession>A0A2B7X0G4</accession>
<name>A0A2B7X0G4_9EURO</name>
<feature type="compositionally biased region" description="Basic and acidic residues" evidence="1">
    <location>
        <begin position="246"/>
        <end position="256"/>
    </location>
</feature>
<feature type="compositionally biased region" description="Basic residues" evidence="1">
    <location>
        <begin position="1"/>
        <end position="10"/>
    </location>
</feature>
<sequence>MAPAGPRKRVNPNAPNAPNAPNEAGELAPASQTSPVDCDASAETRTLDNKNDKNDNRASWYTRSWPRKPKAPAVTEVARESISAEAALTPERNSSVSTPHNQNRPVRSPSIGLTKKIGGSTRSLPAEVATTRINIASISSPPAPDTSISNTNAEGDTQHSIGGGSAPVLPTVSTDAQNGQVTKELDDTVDTVPDGNQDEKTNQNTPQTQTSGWLGWIPLPRIGGESSPKPGQADQPATIVGVAKQSNKDEPLIPRADDEETEQNDTEQPATAIEQTSTAPEDPAPKKRAWLQVWGGKPASSQRAENWQNDSHAQESRTSRDNQIPAAESGDINLQTDNKALLPDGNNDLTTAPSNAAPSSSWFFWYRDTQTKPAGTSCENLERTEGSTSTTVYQDQPSASITVSEPEPGSVAADTPAEAVLPSQQPKPSTKKTTSRTKDTSPASSAAKISFPNQVLPTLKASFPVKERPSIIRQLGSLLFYCNNPEPRHVTLTNDPPRVKRALAIGVHGLFPAPLIRTVLGQPTGTSVKFSTMAAKAIHSWTESHGYSCEIQKIALEGEGRISERVDLLWKLLLNYIEDIKNADFILVACHSQGVPVATILVAKLIAFGCVSSARIGICAMAGVNLGPFPDYRSRWISGSAGELFDFANQQSKVAQDHIAALETALDFGVKIVYVGSIDDQLVSLESSIFATVSHPHIYRAVFVDGRVHAPSFLSQLVGFAMKLRNLGISDHGLIRELSSPLAGSLYSGEGHSRLYDDEALYRLAIEFTLETLLVPNAKLEINPPSRSPNGNPYILPFAMRGVLEEEYVRRELTEETTELLKLFDDWKPTSKVLKDVKFRLEGIRSKL</sequence>
<evidence type="ECO:0000313" key="3">
    <source>
        <dbReference type="EMBL" id="PGH02307.1"/>
    </source>
</evidence>
<dbReference type="AlphaFoldDB" id="A0A2B7X0G4"/>
<dbReference type="OrthoDB" id="5598028at2759"/>
<dbReference type="InterPro" id="IPR058933">
    <property type="entry name" value="YMC020W-like_ab_hydrolase"/>
</dbReference>
<dbReference type="EMBL" id="PDNC01000061">
    <property type="protein sequence ID" value="PGH02307.1"/>
    <property type="molecule type" value="Genomic_DNA"/>
</dbReference>
<dbReference type="PANTHER" id="PTHR47349:SF1">
    <property type="entry name" value="AER328WP"/>
    <property type="match status" value="1"/>
</dbReference>
<feature type="compositionally biased region" description="Polar residues" evidence="1">
    <location>
        <begin position="299"/>
        <end position="311"/>
    </location>
</feature>
<feature type="compositionally biased region" description="Low complexity" evidence="1">
    <location>
        <begin position="11"/>
        <end position="30"/>
    </location>
</feature>
<evidence type="ECO:0000313" key="4">
    <source>
        <dbReference type="Proteomes" id="UP000224080"/>
    </source>
</evidence>
<feature type="compositionally biased region" description="Polar residues" evidence="1">
    <location>
        <begin position="202"/>
        <end position="212"/>
    </location>
</feature>
<feature type="compositionally biased region" description="Polar residues" evidence="1">
    <location>
        <begin position="137"/>
        <end position="160"/>
    </location>
</feature>
<feature type="domain" description="YMC020W-like alpha/beta hydrolase" evidence="2">
    <location>
        <begin position="456"/>
        <end position="807"/>
    </location>
</feature>
<proteinExistence type="predicted"/>
<gene>
    <name evidence="3" type="ORF">GX51_04748</name>
</gene>
<keyword evidence="4" id="KW-1185">Reference proteome</keyword>
<protein>
    <recommendedName>
        <fullName evidence="2">YMC020W-like alpha/beta hydrolase domain-containing protein</fullName>
    </recommendedName>
</protein>
<comment type="caution">
    <text evidence="3">The sequence shown here is derived from an EMBL/GenBank/DDBJ whole genome shotgun (WGS) entry which is preliminary data.</text>
</comment>
<feature type="region of interest" description="Disordered" evidence="1">
    <location>
        <begin position="137"/>
        <end position="170"/>
    </location>
</feature>
<reference evidence="3 4" key="1">
    <citation type="submission" date="2017-10" db="EMBL/GenBank/DDBJ databases">
        <title>Comparative genomics in systemic dimorphic fungi from Ajellomycetaceae.</title>
        <authorList>
            <person name="Munoz J.F."/>
            <person name="Mcewen J.G."/>
            <person name="Clay O.K."/>
            <person name="Cuomo C.A."/>
        </authorList>
    </citation>
    <scope>NUCLEOTIDE SEQUENCE [LARGE SCALE GENOMIC DNA]</scope>
    <source>
        <strain evidence="3 4">UAMH130</strain>
    </source>
</reference>
<dbReference type="InterPro" id="IPR058934">
    <property type="entry name" value="YMC020W-like"/>
</dbReference>
<feature type="compositionally biased region" description="Basic and acidic residues" evidence="1">
    <location>
        <begin position="45"/>
        <end position="56"/>
    </location>
</feature>